<feature type="region of interest" description="Disordered" evidence="1">
    <location>
        <begin position="70"/>
        <end position="90"/>
    </location>
</feature>
<sequence length="90" mass="9931">MDSIQSFWPVSHRDDDFWVCMSCLTEVFYRKVPMPDCPSCHGVSTYEGFTLEAIRDWGTEELIAKAVAAQETATSTPSPVESAAPIEAAD</sequence>
<protein>
    <submittedName>
        <fullName evidence="2">Uncharacterized protein</fullName>
    </submittedName>
</protein>
<dbReference type="Proteomes" id="UP000593737">
    <property type="component" value="Chromosome"/>
</dbReference>
<dbReference type="KEGG" id="nkf:Nkreftii_000403"/>
<evidence type="ECO:0000313" key="3">
    <source>
        <dbReference type="Proteomes" id="UP000593737"/>
    </source>
</evidence>
<dbReference type="AlphaFoldDB" id="A0A7S8FAQ9"/>
<evidence type="ECO:0000256" key="1">
    <source>
        <dbReference type="SAM" id="MobiDB-lite"/>
    </source>
</evidence>
<reference evidence="2 3" key="1">
    <citation type="journal article" date="2020" name="ISME J.">
        <title>Enrichment and physiological characterization of a novel comammox Nitrospira indicates ammonium inhibition of complete nitrification.</title>
        <authorList>
            <person name="Sakoula D."/>
            <person name="Koch H."/>
            <person name="Frank J."/>
            <person name="Jetten M.S.M."/>
            <person name="van Kessel M.A.H.J."/>
            <person name="Lucker S."/>
        </authorList>
    </citation>
    <scope>NUCLEOTIDE SEQUENCE [LARGE SCALE GENOMIC DNA]</scope>
    <source>
        <strain evidence="2">Comreactor17</strain>
    </source>
</reference>
<dbReference type="EMBL" id="CP047423">
    <property type="protein sequence ID" value="QPD02629.1"/>
    <property type="molecule type" value="Genomic_DNA"/>
</dbReference>
<gene>
    <name evidence="2" type="ORF">Nkreftii_000403</name>
</gene>
<accession>A0A7S8FAQ9</accession>
<evidence type="ECO:0000313" key="2">
    <source>
        <dbReference type="EMBL" id="QPD02629.1"/>
    </source>
</evidence>
<proteinExistence type="predicted"/>
<name>A0A7S8FAQ9_9BACT</name>
<organism evidence="2 3">
    <name type="scientific">Candidatus Nitrospira kreftii</name>
    <dbReference type="NCBI Taxonomy" id="2652173"/>
    <lineage>
        <taxon>Bacteria</taxon>
        <taxon>Pseudomonadati</taxon>
        <taxon>Nitrospirota</taxon>
        <taxon>Nitrospiria</taxon>
        <taxon>Nitrospirales</taxon>
        <taxon>Nitrospiraceae</taxon>
        <taxon>Nitrospira</taxon>
    </lineage>
</organism>